<evidence type="ECO:0000313" key="6">
    <source>
        <dbReference type="EMBL" id="KAE9193130.1"/>
    </source>
</evidence>
<evidence type="ECO:0000313" key="17">
    <source>
        <dbReference type="Proteomes" id="UP000460718"/>
    </source>
</evidence>
<dbReference type="Proteomes" id="UP000488956">
    <property type="component" value="Unassembled WGS sequence"/>
</dbReference>
<comment type="caution">
    <text evidence="9">The sequence shown here is derived from an EMBL/GenBank/DDBJ whole genome shotgun (WGS) entry which is preliminary data.</text>
</comment>
<dbReference type="EMBL" id="QXGE01001258">
    <property type="protein sequence ID" value="KAE9295243.1"/>
    <property type="molecule type" value="Genomic_DNA"/>
</dbReference>
<proteinExistence type="predicted"/>
<sequence>MPTKYDLEYYSANKERHEDSMKRYYQVKRDERIAKQKAYNELHKEEIYERKKRKAHPHAALARMQMLQDLEQLLDTC</sequence>
<dbReference type="Proteomes" id="UP000440367">
    <property type="component" value="Unassembled WGS sequence"/>
</dbReference>
<evidence type="ECO:0000313" key="9">
    <source>
        <dbReference type="EMBL" id="KAE9295243.1"/>
    </source>
</evidence>
<dbReference type="Proteomes" id="UP000440732">
    <property type="component" value="Unassembled WGS sequence"/>
</dbReference>
<protein>
    <submittedName>
        <fullName evidence="9">Uncharacterized protein</fullName>
    </submittedName>
</protein>
<organism evidence="9 13">
    <name type="scientific">Phytophthora fragariae</name>
    <dbReference type="NCBI Taxonomy" id="53985"/>
    <lineage>
        <taxon>Eukaryota</taxon>
        <taxon>Sar</taxon>
        <taxon>Stramenopiles</taxon>
        <taxon>Oomycota</taxon>
        <taxon>Peronosporomycetes</taxon>
        <taxon>Peronosporales</taxon>
        <taxon>Peronosporaceae</taxon>
        <taxon>Phytophthora</taxon>
    </lineage>
</organism>
<dbReference type="EMBL" id="QXFZ01001279">
    <property type="protein sequence ID" value="KAE9093440.1"/>
    <property type="molecule type" value="Genomic_DNA"/>
</dbReference>
<dbReference type="Proteomes" id="UP000437068">
    <property type="component" value="Unassembled WGS sequence"/>
</dbReference>
<evidence type="ECO:0000313" key="2">
    <source>
        <dbReference type="EMBL" id="KAE9026864.1"/>
    </source>
</evidence>
<evidence type="ECO:0000313" key="20">
    <source>
        <dbReference type="Proteomes" id="UP000488956"/>
    </source>
</evidence>
<evidence type="ECO:0000313" key="18">
    <source>
        <dbReference type="Proteomes" id="UP000476176"/>
    </source>
</evidence>
<dbReference type="EMBL" id="QXFY01000563">
    <property type="protein sequence ID" value="KAE9340909.1"/>
    <property type="molecule type" value="Genomic_DNA"/>
</dbReference>
<evidence type="ECO:0000313" key="12">
    <source>
        <dbReference type="Proteomes" id="UP000433483"/>
    </source>
</evidence>
<evidence type="ECO:0000313" key="16">
    <source>
        <dbReference type="Proteomes" id="UP000441208"/>
    </source>
</evidence>
<dbReference type="EMBL" id="QXFX01001266">
    <property type="protein sequence ID" value="KAE9093449.1"/>
    <property type="molecule type" value="Genomic_DNA"/>
</dbReference>
<dbReference type="EMBL" id="QXFW01000069">
    <property type="protein sequence ID" value="KAE9026864.1"/>
    <property type="molecule type" value="Genomic_DNA"/>
</dbReference>
<gene>
    <name evidence="9" type="ORF">PF001_g17408</name>
    <name evidence="8" type="ORF">PF002_g19343</name>
    <name evidence="7" type="ORF">PF004_g17084</name>
    <name evidence="6" type="ORF">PF005_g18196</name>
    <name evidence="5" type="ORF">PF006_g17213</name>
    <name evidence="3" type="ORF">PF007_g18129</name>
    <name evidence="10" type="ORF">PF008_g10896</name>
    <name evidence="1" type="ORF">PF009_g19135</name>
    <name evidence="4" type="ORF">PF010_g17478</name>
    <name evidence="2" type="ORF">PF011_g2341</name>
</gene>
<reference evidence="11 12" key="1">
    <citation type="submission" date="2018-08" db="EMBL/GenBank/DDBJ databases">
        <title>Genomic investigation of the strawberry pathogen Phytophthora fragariae indicates pathogenicity is determined by transcriptional variation in three key races.</title>
        <authorList>
            <person name="Adams T.M."/>
            <person name="Armitage A.D."/>
            <person name="Sobczyk M.K."/>
            <person name="Bates H.J."/>
            <person name="Dunwell J.M."/>
            <person name="Nellist C.F."/>
            <person name="Harrison R.J."/>
        </authorList>
    </citation>
    <scope>NUCLEOTIDE SEQUENCE [LARGE SCALE GENOMIC DNA]</scope>
    <source>
        <strain evidence="9 13">A4</strain>
        <strain evidence="8 14">BC-1</strain>
        <strain evidence="7 18">BC-23</strain>
        <strain evidence="6 12">NOV-27</strain>
        <strain evidence="5 15">NOV-5</strain>
        <strain evidence="3 16">NOV-71</strain>
        <strain evidence="10 19">NOV-77</strain>
        <strain evidence="1 11">NOV-9</strain>
        <strain evidence="4 20">ONT-3</strain>
        <strain evidence="2 17">SCRP245</strain>
    </source>
</reference>
<dbReference type="EMBL" id="QXGB01001306">
    <property type="protein sequence ID" value="KAE9193130.1"/>
    <property type="molecule type" value="Genomic_DNA"/>
</dbReference>
<dbReference type="EMBL" id="QXGD01001332">
    <property type="protein sequence ID" value="KAE9208634.1"/>
    <property type="molecule type" value="Genomic_DNA"/>
</dbReference>
<evidence type="ECO:0000313" key="8">
    <source>
        <dbReference type="EMBL" id="KAE9208634.1"/>
    </source>
</evidence>
<dbReference type="Proteomes" id="UP000460718">
    <property type="component" value="Unassembled WGS sequence"/>
</dbReference>
<evidence type="ECO:0000313" key="11">
    <source>
        <dbReference type="Proteomes" id="UP000429523"/>
    </source>
</evidence>
<dbReference type="Proteomes" id="UP000486351">
    <property type="component" value="Unassembled WGS sequence"/>
</dbReference>
<keyword evidence="12" id="KW-1185">Reference proteome</keyword>
<evidence type="ECO:0000313" key="19">
    <source>
        <dbReference type="Proteomes" id="UP000486351"/>
    </source>
</evidence>
<evidence type="ECO:0000313" key="3">
    <source>
        <dbReference type="EMBL" id="KAE9093440.1"/>
    </source>
</evidence>
<dbReference type="Proteomes" id="UP000429523">
    <property type="component" value="Unassembled WGS sequence"/>
</dbReference>
<evidence type="ECO:0000313" key="10">
    <source>
        <dbReference type="EMBL" id="KAE9340909.1"/>
    </source>
</evidence>
<evidence type="ECO:0000313" key="13">
    <source>
        <dbReference type="Proteomes" id="UP000437068"/>
    </source>
</evidence>
<name>A0A6A4CRZ1_9STRA</name>
<evidence type="ECO:0000313" key="1">
    <source>
        <dbReference type="EMBL" id="KAE8930781.1"/>
    </source>
</evidence>
<accession>A0A6A4CRZ1</accession>
<dbReference type="Proteomes" id="UP000441208">
    <property type="component" value="Unassembled WGS sequence"/>
</dbReference>
<dbReference type="OrthoDB" id="3937900at2759"/>
<evidence type="ECO:0000313" key="4">
    <source>
        <dbReference type="EMBL" id="KAE9093449.1"/>
    </source>
</evidence>
<dbReference type="EMBL" id="QXGF01001330">
    <property type="protein sequence ID" value="KAE8930781.1"/>
    <property type="molecule type" value="Genomic_DNA"/>
</dbReference>
<dbReference type="Proteomes" id="UP000476176">
    <property type="component" value="Unassembled WGS sequence"/>
</dbReference>
<evidence type="ECO:0000313" key="15">
    <source>
        <dbReference type="Proteomes" id="UP000440732"/>
    </source>
</evidence>
<evidence type="ECO:0000313" key="7">
    <source>
        <dbReference type="EMBL" id="KAE9207231.1"/>
    </source>
</evidence>
<dbReference type="EMBL" id="QXGA01001252">
    <property type="protein sequence ID" value="KAE9124347.1"/>
    <property type="molecule type" value="Genomic_DNA"/>
</dbReference>
<dbReference type="EMBL" id="QXGC01001255">
    <property type="protein sequence ID" value="KAE9207231.1"/>
    <property type="molecule type" value="Genomic_DNA"/>
</dbReference>
<dbReference type="AlphaFoldDB" id="A0A6A4CRZ1"/>
<evidence type="ECO:0000313" key="14">
    <source>
        <dbReference type="Proteomes" id="UP000440367"/>
    </source>
</evidence>
<evidence type="ECO:0000313" key="5">
    <source>
        <dbReference type="EMBL" id="KAE9124347.1"/>
    </source>
</evidence>
<dbReference type="Proteomes" id="UP000433483">
    <property type="component" value="Unassembled WGS sequence"/>
</dbReference>